<evidence type="ECO:0000313" key="2">
    <source>
        <dbReference type="Proteomes" id="UP000631114"/>
    </source>
</evidence>
<sequence>GTELKAALWDDLSKHILSSMSGKEDVVIILSSMFVKKFEGRGIQNIQSKLKNLTARKSMQWTYYKMKTKQRNN</sequence>
<accession>A0A835HRG9</accession>
<dbReference type="AlphaFoldDB" id="A0A835HRG9"/>
<gene>
    <name evidence="1" type="ORF">IFM89_002784</name>
</gene>
<organism evidence="1 2">
    <name type="scientific">Coptis chinensis</name>
    <dbReference type="NCBI Taxonomy" id="261450"/>
    <lineage>
        <taxon>Eukaryota</taxon>
        <taxon>Viridiplantae</taxon>
        <taxon>Streptophyta</taxon>
        <taxon>Embryophyta</taxon>
        <taxon>Tracheophyta</taxon>
        <taxon>Spermatophyta</taxon>
        <taxon>Magnoliopsida</taxon>
        <taxon>Ranunculales</taxon>
        <taxon>Ranunculaceae</taxon>
        <taxon>Coptidoideae</taxon>
        <taxon>Coptis</taxon>
    </lineage>
</organism>
<feature type="non-terminal residue" evidence="1">
    <location>
        <position position="73"/>
    </location>
</feature>
<evidence type="ECO:0000313" key="1">
    <source>
        <dbReference type="EMBL" id="KAF9604109.1"/>
    </source>
</evidence>
<protein>
    <submittedName>
        <fullName evidence="1">Uncharacterized protein</fullName>
    </submittedName>
</protein>
<proteinExistence type="predicted"/>
<name>A0A835HRG9_9MAGN</name>
<keyword evidence="2" id="KW-1185">Reference proteome</keyword>
<dbReference type="EMBL" id="JADFTS010000005">
    <property type="protein sequence ID" value="KAF9604109.1"/>
    <property type="molecule type" value="Genomic_DNA"/>
</dbReference>
<comment type="caution">
    <text evidence="1">The sequence shown here is derived from an EMBL/GenBank/DDBJ whole genome shotgun (WGS) entry which is preliminary data.</text>
</comment>
<dbReference type="Proteomes" id="UP000631114">
    <property type="component" value="Unassembled WGS sequence"/>
</dbReference>
<reference evidence="1 2" key="1">
    <citation type="submission" date="2020-10" db="EMBL/GenBank/DDBJ databases">
        <title>The Coptis chinensis genome and diversification of protoberbering-type alkaloids.</title>
        <authorList>
            <person name="Wang B."/>
            <person name="Shu S."/>
            <person name="Song C."/>
            <person name="Liu Y."/>
        </authorList>
    </citation>
    <scope>NUCLEOTIDE SEQUENCE [LARGE SCALE GENOMIC DNA]</scope>
    <source>
        <strain evidence="1">HL-2020</strain>
        <tissue evidence="1">Leaf</tissue>
    </source>
</reference>